<dbReference type="EMBL" id="CP060394">
    <property type="protein sequence ID" value="QNI30597.1"/>
    <property type="molecule type" value="Genomic_DNA"/>
</dbReference>
<dbReference type="GO" id="GO:0015074">
    <property type="term" value="P:DNA integration"/>
    <property type="evidence" value="ECO:0007669"/>
    <property type="project" value="UniProtKB-KW"/>
</dbReference>
<dbReference type="InterPro" id="IPR050090">
    <property type="entry name" value="Tyrosine_recombinase_XerCD"/>
</dbReference>
<dbReference type="Gene3D" id="1.10.443.10">
    <property type="entry name" value="Intergrase catalytic core"/>
    <property type="match status" value="1"/>
</dbReference>
<sequence length="349" mass="40862">MRVNEDRNRESLRDIAVEDLVDHYIHTELSESADWHSLATRIVYRAFLRRWVRPYWGETSIYSIRTIAVERWLRWLRRADGNLLADSTKAKIRSLLSALFNHAIRYEWFDQGKNPITLVRQSAKRQKTPEVLEIFEIQSLLQELNSCFRLMVILDVTTGLRRSELFALKWRDADFSNLQLDVQRSIYLGKTGKCKTEASRKPIPLDERVAADLWLWKEASKYREADDWMFASPHTNGSRPFWPDAVLQKVIRPAALKAGIRKVIGWHTFRRTYSTLLIANDENVKVVQELMRHANSRSTLEIYSQARMEEKRRAQQRVVQAIFPDEVDVQAPMIQGALMTGYLERRSTG</sequence>
<evidence type="ECO:0000259" key="6">
    <source>
        <dbReference type="PROSITE" id="PS51898"/>
    </source>
</evidence>
<evidence type="ECO:0000313" key="9">
    <source>
        <dbReference type="Proteomes" id="UP000515312"/>
    </source>
</evidence>
<dbReference type="InterPro" id="IPR010998">
    <property type="entry name" value="Integrase_recombinase_N"/>
</dbReference>
<feature type="domain" description="Tyr recombinase" evidence="6">
    <location>
        <begin position="127"/>
        <end position="316"/>
    </location>
</feature>
<comment type="similarity">
    <text evidence="1">Belongs to the 'phage' integrase family.</text>
</comment>
<evidence type="ECO:0000256" key="1">
    <source>
        <dbReference type="ARBA" id="ARBA00008857"/>
    </source>
</evidence>
<dbReference type="CDD" id="cd01189">
    <property type="entry name" value="INT_ICEBs1_C_like"/>
    <property type="match status" value="1"/>
</dbReference>
<name>A0A7G8BDH7_9BACT</name>
<dbReference type="RefSeq" id="WP_186740590.1">
    <property type="nucleotide sequence ID" value="NZ_CP060394.1"/>
</dbReference>
<evidence type="ECO:0000256" key="4">
    <source>
        <dbReference type="ARBA" id="ARBA00023172"/>
    </source>
</evidence>
<reference evidence="8 9" key="1">
    <citation type="submission" date="2020-08" db="EMBL/GenBank/DDBJ databases">
        <title>Edaphobacter telluris sp. nov. and Acidobacterium dinghuensis sp. nov., two acidobacteria isolated from forest soil.</title>
        <authorList>
            <person name="Fu J."/>
            <person name="Qiu L."/>
        </authorList>
    </citation>
    <scope>NUCLEOTIDE SEQUENCE [LARGE SCALE GENOMIC DNA]</scope>
    <source>
        <strain evidence="8">4Y35</strain>
    </source>
</reference>
<evidence type="ECO:0000256" key="2">
    <source>
        <dbReference type="ARBA" id="ARBA00022908"/>
    </source>
</evidence>
<protein>
    <submittedName>
        <fullName evidence="8">Site-specific integrase</fullName>
    </submittedName>
</protein>
<dbReference type="Proteomes" id="UP000515312">
    <property type="component" value="Chromosome"/>
</dbReference>
<dbReference type="PANTHER" id="PTHR30349">
    <property type="entry name" value="PHAGE INTEGRASE-RELATED"/>
    <property type="match status" value="1"/>
</dbReference>
<evidence type="ECO:0000313" key="8">
    <source>
        <dbReference type="EMBL" id="QNI30597.1"/>
    </source>
</evidence>
<evidence type="ECO:0000259" key="7">
    <source>
        <dbReference type="PROSITE" id="PS51900"/>
    </source>
</evidence>
<dbReference type="Gene3D" id="1.10.150.130">
    <property type="match status" value="1"/>
</dbReference>
<evidence type="ECO:0000256" key="5">
    <source>
        <dbReference type="PROSITE-ProRule" id="PRU01248"/>
    </source>
</evidence>
<dbReference type="AlphaFoldDB" id="A0A7G8BDH7"/>
<dbReference type="PROSITE" id="PS51898">
    <property type="entry name" value="TYR_RECOMBINASE"/>
    <property type="match status" value="1"/>
</dbReference>
<keyword evidence="2" id="KW-0229">DNA integration</keyword>
<dbReference type="InterPro" id="IPR002104">
    <property type="entry name" value="Integrase_catalytic"/>
</dbReference>
<evidence type="ECO:0000256" key="3">
    <source>
        <dbReference type="ARBA" id="ARBA00023125"/>
    </source>
</evidence>
<keyword evidence="9" id="KW-1185">Reference proteome</keyword>
<keyword evidence="4" id="KW-0233">DNA recombination</keyword>
<feature type="domain" description="Core-binding (CB)" evidence="7">
    <location>
        <begin position="15"/>
        <end position="104"/>
    </location>
</feature>
<dbReference type="InterPro" id="IPR013762">
    <property type="entry name" value="Integrase-like_cat_sf"/>
</dbReference>
<dbReference type="SUPFAM" id="SSF56349">
    <property type="entry name" value="DNA breaking-rejoining enzymes"/>
    <property type="match status" value="1"/>
</dbReference>
<proteinExistence type="inferred from homology"/>
<keyword evidence="3 5" id="KW-0238">DNA-binding</keyword>
<dbReference type="GO" id="GO:0006310">
    <property type="term" value="P:DNA recombination"/>
    <property type="evidence" value="ECO:0007669"/>
    <property type="project" value="UniProtKB-KW"/>
</dbReference>
<dbReference type="InterPro" id="IPR011010">
    <property type="entry name" value="DNA_brk_join_enz"/>
</dbReference>
<accession>A0A7G8BDH7</accession>
<dbReference type="Pfam" id="PF00589">
    <property type="entry name" value="Phage_integrase"/>
    <property type="match status" value="1"/>
</dbReference>
<gene>
    <name evidence="8" type="ORF">H7849_15800</name>
</gene>
<dbReference type="KEGG" id="adin:H7849_15800"/>
<dbReference type="PANTHER" id="PTHR30349:SF64">
    <property type="entry name" value="PROPHAGE INTEGRASE INTD-RELATED"/>
    <property type="match status" value="1"/>
</dbReference>
<organism evidence="8 9">
    <name type="scientific">Alloacidobacterium dinghuense</name>
    <dbReference type="NCBI Taxonomy" id="2763107"/>
    <lineage>
        <taxon>Bacteria</taxon>
        <taxon>Pseudomonadati</taxon>
        <taxon>Acidobacteriota</taxon>
        <taxon>Terriglobia</taxon>
        <taxon>Terriglobales</taxon>
        <taxon>Acidobacteriaceae</taxon>
        <taxon>Alloacidobacterium</taxon>
    </lineage>
</organism>
<dbReference type="GO" id="GO:0003677">
    <property type="term" value="F:DNA binding"/>
    <property type="evidence" value="ECO:0007669"/>
    <property type="project" value="UniProtKB-UniRule"/>
</dbReference>
<dbReference type="InterPro" id="IPR044068">
    <property type="entry name" value="CB"/>
</dbReference>
<dbReference type="PROSITE" id="PS51900">
    <property type="entry name" value="CB"/>
    <property type="match status" value="1"/>
</dbReference>